<evidence type="ECO:0000256" key="1">
    <source>
        <dbReference type="SAM" id="Coils"/>
    </source>
</evidence>
<dbReference type="OrthoDB" id="6358435at2759"/>
<reference evidence="3" key="2">
    <citation type="submission" date="2007-04" db="EMBL/GenBank/DDBJ databases">
        <title>The genome of the human body louse.</title>
        <authorList>
            <consortium name="The Human Body Louse Genome Consortium"/>
            <person name="Kirkness E."/>
            <person name="Walenz B."/>
            <person name="Hass B."/>
            <person name="Bruggner R."/>
            <person name="Strausberg R."/>
        </authorList>
    </citation>
    <scope>NUCLEOTIDE SEQUENCE</scope>
    <source>
        <strain evidence="3">USDA</strain>
    </source>
</reference>
<keyword evidence="1" id="KW-0175">Coiled coil</keyword>
<accession>E0VV81</accession>
<dbReference type="KEGG" id="phu:Phum_PHUM459480"/>
<dbReference type="RefSeq" id="XP_002430025.1">
    <property type="nucleotide sequence ID" value="XM_002429980.1"/>
</dbReference>
<dbReference type="PANTHER" id="PTHR31728:SF5">
    <property type="entry name" value="OS07G0540200 PROTEIN"/>
    <property type="match status" value="1"/>
</dbReference>
<feature type="compositionally biased region" description="Basic and acidic residues" evidence="2">
    <location>
        <begin position="315"/>
        <end position="326"/>
    </location>
</feature>
<feature type="coiled-coil region" evidence="1">
    <location>
        <begin position="205"/>
        <end position="259"/>
    </location>
</feature>
<evidence type="ECO:0000313" key="5">
    <source>
        <dbReference type="Proteomes" id="UP000009046"/>
    </source>
</evidence>
<sequence length="370" mass="42978">MYLVTPQAYHYCYSKQLEVFMISEFISKKTDENEVNCEHKTAIYLEHCIPIDDQSFINNVGCINKAKLQNFINVLGNKIVGWYSFRRNSSLAQCSLNELLIHQSLLELLPDVKSQYFVACLMTSTSASNMATHTFNHVFMTYDPYQTKFENLRLKIYTLSDKSVNNNGYVSKSLFPMAESFNDIVSHMQEEETPVKSVLEIHKKVKNLLKDFDQKLQNIDNYKLQLEKEVEVLKRKLAIKKQKNLIENLGSEVSENEELKVKTIKYNPDVKYKNVRKSVFIQPTVHSPVQNEKIIKKWTDCYYKNECLKNSPLKSDSDNSMRKNMEHSLPSETPKKNNTANHISSEEENNSIVQDNNKSKETDLNEAQKK</sequence>
<dbReference type="InterPro" id="IPR023238">
    <property type="entry name" value="FAM175"/>
</dbReference>
<name>E0VV81_PEDHC</name>
<dbReference type="GO" id="GO:0005634">
    <property type="term" value="C:nucleus"/>
    <property type="evidence" value="ECO:0007669"/>
    <property type="project" value="TreeGrafter"/>
</dbReference>
<dbReference type="HOGENOM" id="CLU_748646_0_0_1"/>
<keyword evidence="5" id="KW-1185">Reference proteome</keyword>
<dbReference type="Pfam" id="PF21125">
    <property type="entry name" value="MPN_2A_DUB_like"/>
    <property type="match status" value="1"/>
</dbReference>
<evidence type="ECO:0000313" key="4">
    <source>
        <dbReference type="EnsemblMetazoa" id="PHUM459480-PA"/>
    </source>
</evidence>
<proteinExistence type="predicted"/>
<dbReference type="PANTHER" id="PTHR31728">
    <property type="entry name" value="ABRAXAS FAMILY MEMBER"/>
    <property type="match status" value="1"/>
</dbReference>
<dbReference type="InParanoid" id="E0VV81"/>
<dbReference type="GO" id="GO:0031593">
    <property type="term" value="F:polyubiquitin modification-dependent protein binding"/>
    <property type="evidence" value="ECO:0007669"/>
    <property type="project" value="TreeGrafter"/>
</dbReference>
<reference evidence="4" key="3">
    <citation type="submission" date="2021-02" db="UniProtKB">
        <authorList>
            <consortium name="EnsemblMetazoa"/>
        </authorList>
    </citation>
    <scope>IDENTIFICATION</scope>
    <source>
        <strain evidence="4">USDA</strain>
    </source>
</reference>
<dbReference type="GeneID" id="8230966"/>
<dbReference type="EnsemblMetazoa" id="PHUM459480-RA">
    <property type="protein sequence ID" value="PHUM459480-PA"/>
    <property type="gene ID" value="PHUM459480"/>
</dbReference>
<dbReference type="VEuPathDB" id="VectorBase:PHUM459480"/>
<reference evidence="3" key="1">
    <citation type="submission" date="2007-04" db="EMBL/GenBank/DDBJ databases">
        <title>Annotation of Pediculus humanus corporis strain USDA.</title>
        <authorList>
            <person name="Kirkness E."/>
            <person name="Hannick L."/>
            <person name="Hass B."/>
            <person name="Bruggner R."/>
            <person name="Lawson D."/>
            <person name="Bidwell S."/>
            <person name="Joardar V."/>
            <person name="Caler E."/>
            <person name="Walenz B."/>
            <person name="Inman J."/>
            <person name="Schobel S."/>
            <person name="Galinsky K."/>
            <person name="Amedeo P."/>
            <person name="Strausberg R."/>
        </authorList>
    </citation>
    <scope>NUCLEOTIDE SEQUENCE</scope>
    <source>
        <strain evidence="3">USDA</strain>
    </source>
</reference>
<dbReference type="Proteomes" id="UP000009046">
    <property type="component" value="Unassembled WGS sequence"/>
</dbReference>
<dbReference type="EMBL" id="DS235804">
    <property type="protein sequence ID" value="EEB17287.1"/>
    <property type="molecule type" value="Genomic_DNA"/>
</dbReference>
<dbReference type="AlphaFoldDB" id="E0VV81"/>
<feature type="region of interest" description="Disordered" evidence="2">
    <location>
        <begin position="312"/>
        <end position="370"/>
    </location>
</feature>
<dbReference type="STRING" id="121224.E0VV81"/>
<evidence type="ECO:0000256" key="2">
    <source>
        <dbReference type="SAM" id="MobiDB-lite"/>
    </source>
</evidence>
<gene>
    <name evidence="4" type="primary">8230966</name>
    <name evidence="3" type="ORF">Phum_PHUM459480</name>
</gene>
<feature type="compositionally biased region" description="Basic and acidic residues" evidence="2">
    <location>
        <begin position="357"/>
        <end position="370"/>
    </location>
</feature>
<dbReference type="EMBL" id="AAZO01005583">
    <property type="status" value="NOT_ANNOTATED_CDS"/>
    <property type="molecule type" value="Genomic_DNA"/>
</dbReference>
<organism>
    <name type="scientific">Pediculus humanus subsp. corporis</name>
    <name type="common">Body louse</name>
    <dbReference type="NCBI Taxonomy" id="121224"/>
    <lineage>
        <taxon>Eukaryota</taxon>
        <taxon>Metazoa</taxon>
        <taxon>Ecdysozoa</taxon>
        <taxon>Arthropoda</taxon>
        <taxon>Hexapoda</taxon>
        <taxon>Insecta</taxon>
        <taxon>Pterygota</taxon>
        <taxon>Neoptera</taxon>
        <taxon>Paraneoptera</taxon>
        <taxon>Psocodea</taxon>
        <taxon>Troctomorpha</taxon>
        <taxon>Phthiraptera</taxon>
        <taxon>Anoplura</taxon>
        <taxon>Pediculidae</taxon>
        <taxon>Pediculus</taxon>
    </lineage>
</organism>
<dbReference type="CTD" id="8230966"/>
<evidence type="ECO:0000313" key="3">
    <source>
        <dbReference type="EMBL" id="EEB17287.1"/>
    </source>
</evidence>
<protein>
    <submittedName>
        <fullName evidence="3 4">Uncharacterized protein</fullName>
    </submittedName>
</protein>